<proteinExistence type="predicted"/>
<reference evidence="2 3" key="1">
    <citation type="submission" date="2022-05" db="EMBL/GenBank/DDBJ databases">
        <authorList>
            <person name="Park J.-S."/>
        </authorList>
    </citation>
    <scope>NUCLEOTIDE SEQUENCE [LARGE SCALE GENOMIC DNA]</scope>
    <source>
        <strain evidence="2 3">2012CJ34-2</strain>
    </source>
</reference>
<dbReference type="RefSeq" id="WP_249698469.1">
    <property type="nucleotide sequence ID" value="NZ_JAMFLX010000006.1"/>
</dbReference>
<gene>
    <name evidence="2" type="ORF">M3P05_05790</name>
</gene>
<keyword evidence="3" id="KW-1185">Reference proteome</keyword>
<dbReference type="EMBL" id="JAMFLX010000006">
    <property type="protein sequence ID" value="MCL6269450.1"/>
    <property type="molecule type" value="Genomic_DNA"/>
</dbReference>
<protein>
    <submittedName>
        <fullName evidence="2">Uncharacterized protein</fullName>
    </submittedName>
</protein>
<feature type="compositionally biased region" description="Basic and acidic residues" evidence="1">
    <location>
        <begin position="35"/>
        <end position="44"/>
    </location>
</feature>
<sequence>MPSIEALQAEIKQLKAENKTLQADNPKRMKAQIKRLQDDNRSKSTELNQAKSRLKKAQEQQAAQEKMLQEMNHHFQSLQVLEKPHWESEDKSWAIYLEIDQETRENERPDFNLRVVDRKTGGAKIPHVEEDDNKKPYIAWPRMRAVPKDVKNAIEEMVEI</sequence>
<accession>A0ABT0PDK4</accession>
<dbReference type="Proteomes" id="UP001203338">
    <property type="component" value="Unassembled WGS sequence"/>
</dbReference>
<organism evidence="2 3">
    <name type="scientific">Parendozoicomonas callyspongiae</name>
    <dbReference type="NCBI Taxonomy" id="2942213"/>
    <lineage>
        <taxon>Bacteria</taxon>
        <taxon>Pseudomonadati</taxon>
        <taxon>Pseudomonadota</taxon>
        <taxon>Gammaproteobacteria</taxon>
        <taxon>Oceanospirillales</taxon>
        <taxon>Endozoicomonadaceae</taxon>
        <taxon>Parendozoicomonas</taxon>
    </lineage>
</organism>
<evidence type="ECO:0000313" key="2">
    <source>
        <dbReference type="EMBL" id="MCL6269450.1"/>
    </source>
</evidence>
<comment type="caution">
    <text evidence="2">The sequence shown here is derived from an EMBL/GenBank/DDBJ whole genome shotgun (WGS) entry which is preliminary data.</text>
</comment>
<feature type="region of interest" description="Disordered" evidence="1">
    <location>
        <begin position="34"/>
        <end position="55"/>
    </location>
</feature>
<name>A0ABT0PDK4_9GAMM</name>
<evidence type="ECO:0000313" key="3">
    <source>
        <dbReference type="Proteomes" id="UP001203338"/>
    </source>
</evidence>
<evidence type="ECO:0000256" key="1">
    <source>
        <dbReference type="SAM" id="MobiDB-lite"/>
    </source>
</evidence>